<evidence type="ECO:0000256" key="1">
    <source>
        <dbReference type="ARBA" id="ARBA00005256"/>
    </source>
</evidence>
<dbReference type="Gene3D" id="6.10.140.1710">
    <property type="match status" value="1"/>
</dbReference>
<dbReference type="InterPro" id="IPR035269">
    <property type="entry name" value="PSMD9"/>
</dbReference>
<organism evidence="6 7">
    <name type="scientific">Sugiyamaella lignohabitans</name>
    <dbReference type="NCBI Taxonomy" id="796027"/>
    <lineage>
        <taxon>Eukaryota</taxon>
        <taxon>Fungi</taxon>
        <taxon>Dikarya</taxon>
        <taxon>Ascomycota</taxon>
        <taxon>Saccharomycotina</taxon>
        <taxon>Dipodascomycetes</taxon>
        <taxon>Dipodascales</taxon>
        <taxon>Trichomonascaceae</taxon>
        <taxon>Sugiyamaella</taxon>
    </lineage>
</organism>
<dbReference type="PANTHER" id="PTHR12651:SF1">
    <property type="entry name" value="26S PROTEASOME NON-ATPASE REGULATORY SUBUNIT 9"/>
    <property type="match status" value="1"/>
</dbReference>
<name>A0A167DIF8_9ASCO</name>
<dbReference type="AlphaFoldDB" id="A0A167DIF8"/>
<evidence type="ECO:0000313" key="7">
    <source>
        <dbReference type="Proteomes" id="UP000189580"/>
    </source>
</evidence>
<dbReference type="GeneID" id="30033010"/>
<dbReference type="GO" id="GO:0005737">
    <property type="term" value="C:cytoplasm"/>
    <property type="evidence" value="ECO:0007669"/>
    <property type="project" value="TreeGrafter"/>
</dbReference>
<evidence type="ECO:0000259" key="5">
    <source>
        <dbReference type="Pfam" id="PF18265"/>
    </source>
</evidence>
<protein>
    <submittedName>
        <fullName evidence="6">Nas2p</fullName>
    </submittedName>
</protein>
<dbReference type="Pfam" id="PF18265">
    <property type="entry name" value="Nas2_N"/>
    <property type="match status" value="1"/>
</dbReference>
<proteinExistence type="inferred from homology"/>
<dbReference type="OrthoDB" id="72325at2759"/>
<accession>A0A167DIF8</accession>
<evidence type="ECO:0000259" key="4">
    <source>
        <dbReference type="Pfam" id="PF17820"/>
    </source>
</evidence>
<feature type="region of interest" description="Disordered" evidence="3">
    <location>
        <begin position="59"/>
        <end position="128"/>
    </location>
</feature>
<feature type="domain" description="PDZ" evidence="4">
    <location>
        <begin position="112"/>
        <end position="157"/>
    </location>
</feature>
<dbReference type="GO" id="GO:0070682">
    <property type="term" value="P:proteasome regulatory particle assembly"/>
    <property type="evidence" value="ECO:0007669"/>
    <property type="project" value="InterPro"/>
</dbReference>
<dbReference type="PANTHER" id="PTHR12651">
    <property type="entry name" value="26S PROTEASOME NON-ATPASE REGULATORY SUBUNIT 9"/>
    <property type="match status" value="1"/>
</dbReference>
<dbReference type="InterPro" id="IPR036034">
    <property type="entry name" value="PDZ_sf"/>
</dbReference>
<evidence type="ECO:0000256" key="3">
    <source>
        <dbReference type="SAM" id="MobiDB-lite"/>
    </source>
</evidence>
<dbReference type="InterPro" id="IPR041489">
    <property type="entry name" value="PDZ_6"/>
</dbReference>
<keyword evidence="2" id="KW-0143">Chaperone</keyword>
<gene>
    <name evidence="6" type="primary">NAS2</name>
    <name evidence="6" type="ORF">AWJ20_1230</name>
</gene>
<dbReference type="SUPFAM" id="SSF50156">
    <property type="entry name" value="PDZ domain-like"/>
    <property type="match status" value="1"/>
</dbReference>
<reference evidence="6 7" key="1">
    <citation type="submission" date="2016-02" db="EMBL/GenBank/DDBJ databases">
        <title>Complete genome sequence and transcriptome regulation of the pentose utilising yeast Sugiyamaella lignohabitans.</title>
        <authorList>
            <person name="Bellasio M."/>
            <person name="Peymann A."/>
            <person name="Valli M."/>
            <person name="Sipitzky M."/>
            <person name="Graf A."/>
            <person name="Sauer M."/>
            <person name="Marx H."/>
            <person name="Mattanovich D."/>
        </authorList>
    </citation>
    <scope>NUCLEOTIDE SEQUENCE [LARGE SCALE GENOMIC DNA]</scope>
    <source>
        <strain evidence="6 7">CBS 10342</strain>
    </source>
</reference>
<feature type="compositionally biased region" description="Low complexity" evidence="3">
    <location>
        <begin position="66"/>
        <end position="94"/>
    </location>
</feature>
<keyword evidence="7" id="KW-1185">Reference proteome</keyword>
<dbReference type="Pfam" id="PF17820">
    <property type="entry name" value="PDZ_6"/>
    <property type="match status" value="1"/>
</dbReference>
<dbReference type="Proteomes" id="UP000189580">
    <property type="component" value="Chromosome a"/>
</dbReference>
<evidence type="ECO:0000313" key="6">
    <source>
        <dbReference type="EMBL" id="ANB12952.1"/>
    </source>
</evidence>
<dbReference type="Gene3D" id="2.30.42.10">
    <property type="match status" value="1"/>
</dbReference>
<evidence type="ECO:0000256" key="2">
    <source>
        <dbReference type="ARBA" id="ARBA00023186"/>
    </source>
</evidence>
<dbReference type="KEGG" id="slb:AWJ20_1230"/>
<sequence>MDTPLVTSDGFPRSDIDVAQIREARSRIIRLKNDLRGIMSQIEAGLVEYFKQAKDKGTSDIPQIASSSSSSKQSGLSSETNSTSGVNTGSSTASEATRSNAPKPPSIPFARVNSVEPNSPADSSGLLPGDQVVSFGSVNVTNHQNLSRIAQTVQANEGVSDSTVLFLDSILSIMLMQFKTKY</sequence>
<dbReference type="EMBL" id="CP014501">
    <property type="protein sequence ID" value="ANB12952.1"/>
    <property type="molecule type" value="Genomic_DNA"/>
</dbReference>
<dbReference type="InterPro" id="IPR040815">
    <property type="entry name" value="Nas2_N"/>
</dbReference>
<dbReference type="GO" id="GO:0005634">
    <property type="term" value="C:nucleus"/>
    <property type="evidence" value="ECO:0007669"/>
    <property type="project" value="TreeGrafter"/>
</dbReference>
<comment type="similarity">
    <text evidence="1">Belongs to the proteasome subunit p27 family.</text>
</comment>
<dbReference type="RefSeq" id="XP_018735429.1">
    <property type="nucleotide sequence ID" value="XM_018878091.1"/>
</dbReference>
<feature type="domain" description="Nas2 N-terminal" evidence="5">
    <location>
        <begin position="1"/>
        <end position="51"/>
    </location>
</feature>